<protein>
    <submittedName>
        <fullName evidence="1">Uncharacterized protein</fullName>
    </submittedName>
</protein>
<name>A0A645JB68_9ZZZZ</name>
<organism evidence="1">
    <name type="scientific">bioreactor metagenome</name>
    <dbReference type="NCBI Taxonomy" id="1076179"/>
    <lineage>
        <taxon>unclassified sequences</taxon>
        <taxon>metagenomes</taxon>
        <taxon>ecological metagenomes</taxon>
    </lineage>
</organism>
<proteinExistence type="predicted"/>
<gene>
    <name evidence="1" type="ORF">SDC9_208397</name>
</gene>
<dbReference type="EMBL" id="VSSQ01136231">
    <property type="protein sequence ID" value="MPN60666.1"/>
    <property type="molecule type" value="Genomic_DNA"/>
</dbReference>
<evidence type="ECO:0000313" key="1">
    <source>
        <dbReference type="EMBL" id="MPN60666.1"/>
    </source>
</evidence>
<dbReference type="AlphaFoldDB" id="A0A645JB68"/>
<reference evidence="1" key="1">
    <citation type="submission" date="2019-08" db="EMBL/GenBank/DDBJ databases">
        <authorList>
            <person name="Kucharzyk K."/>
            <person name="Murdoch R.W."/>
            <person name="Higgins S."/>
            <person name="Loffler F."/>
        </authorList>
    </citation>
    <scope>NUCLEOTIDE SEQUENCE</scope>
</reference>
<sequence length="114" mass="13365">MLPQRKAFGKSLSYFFSGKVGIREDNDSSFGICLFDARKGFLRDSKAVGGDSFRFHRPFYRRFVIPAFHDNDFLYHNDLLLRRLSVNLARSPRRWLFSLSLYLYRGAHIKSLPV</sequence>
<accession>A0A645JB68</accession>
<comment type="caution">
    <text evidence="1">The sequence shown here is derived from an EMBL/GenBank/DDBJ whole genome shotgun (WGS) entry which is preliminary data.</text>
</comment>